<keyword evidence="10" id="KW-1185">Reference proteome</keyword>
<evidence type="ECO:0000259" key="8">
    <source>
        <dbReference type="Pfam" id="PF12534"/>
    </source>
</evidence>
<evidence type="ECO:0000256" key="1">
    <source>
        <dbReference type="ARBA" id="ARBA00004236"/>
    </source>
</evidence>
<keyword evidence="2" id="KW-1003">Cell membrane</keyword>
<reference evidence="9" key="1">
    <citation type="submission" date="2025-08" db="UniProtKB">
        <authorList>
            <consortium name="Ensembl"/>
        </authorList>
    </citation>
    <scope>IDENTIFICATION</scope>
</reference>
<reference evidence="9" key="2">
    <citation type="submission" date="2025-09" db="UniProtKB">
        <authorList>
            <consortium name="Ensembl"/>
        </authorList>
    </citation>
    <scope>IDENTIFICATION</scope>
</reference>
<dbReference type="Ensembl" id="ENSPCET00000006929.1">
    <property type="protein sequence ID" value="ENSPCEP00000006689.1"/>
    <property type="gene ID" value="ENSPCEG00000005395.1"/>
</dbReference>
<protein>
    <recommendedName>
        <fullName evidence="8">LRRC8 pannexin-like TM region domain-containing protein</fullName>
    </recommendedName>
</protein>
<evidence type="ECO:0000256" key="2">
    <source>
        <dbReference type="ARBA" id="ARBA00022475"/>
    </source>
</evidence>
<dbReference type="Proteomes" id="UP000694393">
    <property type="component" value="Unplaced"/>
</dbReference>
<evidence type="ECO:0000256" key="6">
    <source>
        <dbReference type="ARBA" id="ARBA00023157"/>
    </source>
</evidence>
<accession>A0A8C8RK14</accession>
<evidence type="ECO:0000256" key="7">
    <source>
        <dbReference type="SAM" id="MobiDB-lite"/>
    </source>
</evidence>
<feature type="compositionally biased region" description="Polar residues" evidence="7">
    <location>
        <begin position="55"/>
        <end position="64"/>
    </location>
</feature>
<proteinExistence type="predicted"/>
<dbReference type="Pfam" id="PF12534">
    <property type="entry name" value="Pannexin_like"/>
    <property type="match status" value="1"/>
</dbReference>
<feature type="domain" description="LRRC8 pannexin-like TM region" evidence="8">
    <location>
        <begin position="1"/>
        <end position="120"/>
    </location>
</feature>
<evidence type="ECO:0000313" key="10">
    <source>
        <dbReference type="Proteomes" id="UP000694393"/>
    </source>
</evidence>
<keyword evidence="3" id="KW-0812">Transmembrane</keyword>
<comment type="subcellular location">
    <subcellularLocation>
        <location evidence="1">Cell membrane</location>
    </subcellularLocation>
</comment>
<keyword evidence="4" id="KW-1133">Transmembrane helix</keyword>
<feature type="region of interest" description="Disordered" evidence="7">
    <location>
        <begin position="48"/>
        <end position="78"/>
    </location>
</feature>
<dbReference type="AlphaFoldDB" id="A0A8C8RK14"/>
<keyword evidence="5" id="KW-0472">Membrane</keyword>
<sequence length="141" mass="15388">MVCNNFWFIYPKTSSKIELFLSILRKCFHSPWTTKALSETACQPLEGNHGRMKSCPSQISQPGAGSQEEPASFSSSTAILDRKDGEQAKALFEKIRTFQTHAEDASLLYWVYVGQTVFKLNGGGGQAGGWALGAKPNSPGK</sequence>
<keyword evidence="6" id="KW-1015">Disulfide bond</keyword>
<evidence type="ECO:0000256" key="4">
    <source>
        <dbReference type="ARBA" id="ARBA00022989"/>
    </source>
</evidence>
<dbReference type="InterPro" id="IPR021040">
    <property type="entry name" value="LRRC8_Pannexin-like"/>
</dbReference>
<organism evidence="9 10">
    <name type="scientific">Pelusios castaneus</name>
    <name type="common">West African mud turtle</name>
    <dbReference type="NCBI Taxonomy" id="367368"/>
    <lineage>
        <taxon>Eukaryota</taxon>
        <taxon>Metazoa</taxon>
        <taxon>Chordata</taxon>
        <taxon>Craniata</taxon>
        <taxon>Vertebrata</taxon>
        <taxon>Euteleostomi</taxon>
        <taxon>Archelosauria</taxon>
        <taxon>Testudinata</taxon>
        <taxon>Testudines</taxon>
        <taxon>Pleurodira</taxon>
        <taxon>Pelomedusidae</taxon>
        <taxon>Pelusios</taxon>
    </lineage>
</organism>
<evidence type="ECO:0000256" key="3">
    <source>
        <dbReference type="ARBA" id="ARBA00022692"/>
    </source>
</evidence>
<evidence type="ECO:0000256" key="5">
    <source>
        <dbReference type="ARBA" id="ARBA00023136"/>
    </source>
</evidence>
<dbReference type="GO" id="GO:0005886">
    <property type="term" value="C:plasma membrane"/>
    <property type="evidence" value="ECO:0007669"/>
    <property type="project" value="UniProtKB-SubCell"/>
</dbReference>
<evidence type="ECO:0000313" key="9">
    <source>
        <dbReference type="Ensembl" id="ENSPCEP00000006689.1"/>
    </source>
</evidence>
<name>A0A8C8RK14_9SAUR</name>